<dbReference type="Gene3D" id="1.20.1270.60">
    <property type="entry name" value="Arfaptin homology (AH) domain/BAR domain"/>
    <property type="match status" value="1"/>
</dbReference>
<dbReference type="FunFam" id="1.20.1270.60:FF:000013">
    <property type="entry name" value="Amphiphysin isoform 2"/>
    <property type="match status" value="1"/>
</dbReference>
<dbReference type="Pfam" id="PF03114">
    <property type="entry name" value="BAR"/>
    <property type="match status" value="1"/>
</dbReference>
<feature type="compositionally biased region" description="Polar residues" evidence="14">
    <location>
        <begin position="478"/>
        <end position="492"/>
    </location>
</feature>
<reference evidence="17" key="2">
    <citation type="submission" date="2025-09" db="UniProtKB">
        <authorList>
            <consortium name="Ensembl"/>
        </authorList>
    </citation>
    <scope>IDENTIFICATION</scope>
</reference>
<keyword evidence="18" id="KW-1185">Reference proteome</keyword>
<dbReference type="SMART" id="SM00721">
    <property type="entry name" value="BAR"/>
    <property type="match status" value="1"/>
</dbReference>
<feature type="region of interest" description="Disordered" evidence="14">
    <location>
        <begin position="239"/>
        <end position="305"/>
    </location>
</feature>
<dbReference type="PROSITE" id="PS51021">
    <property type="entry name" value="BAR"/>
    <property type="match status" value="1"/>
</dbReference>
<dbReference type="Proteomes" id="UP000694409">
    <property type="component" value="Unassembled WGS sequence"/>
</dbReference>
<evidence type="ECO:0000256" key="7">
    <source>
        <dbReference type="ARBA" id="ARBA00023212"/>
    </source>
</evidence>
<sequence>EKRLQTVLYQNNLQKLIIVLQKLGKADETKDEQFEEYVQNFKRQEAEGSRLQRELRGYLAAIKGMQDASKKLTESLHEVYEPDWYGREDVKMIGEKCDELWEDFHQKLVDGSLLTLDTYLGQFPDIKTRIAKRSRKLVDYDSARHHLEALQSSKRKDEGRITKAEEEFQKAQKVFEEFNTDLQEELPSLWSRRIGFYVNTFKNVSSLEAKFHKEIALLCHKLYEVMTKLGDQHADKAFTIQGAPSDSGPLRFAKTPSPPEEVSPLPSPTASPNHMLAPGSPAPARPKSPTQLRKGPPVPPLPKLTPTKELQQENIINLFDDNFVPEINVTTPSQNEVPEAKKEESLLDLDFDPFKPEAVSTGVSHSPMSQVSLCLAIVKAYECNILCLVEKVVPVGERTAASEDSAAVAAGAATTEQEDVAEGDKPQGEEKEADMSQEKVSSIPAVVIDPASNNEGEGEHEVIMNEFKDATTEMGAQVTDTSLSETSQSGNDQKPAEEVQAVLSQDQPVPAEDAASAMPPGFLYKVEVLHDFEAANSDELNLKRGDVVLVIPSETTADQEAGWLTGIKESEWLQYRDANSYKGLFPENFTRHLE</sequence>
<dbReference type="GeneTree" id="ENSGT00950000182882"/>
<evidence type="ECO:0000313" key="18">
    <source>
        <dbReference type="Proteomes" id="UP000694409"/>
    </source>
</evidence>
<evidence type="ECO:0000256" key="13">
    <source>
        <dbReference type="SAM" id="Coils"/>
    </source>
</evidence>
<dbReference type="GO" id="GO:0030672">
    <property type="term" value="C:synaptic vesicle membrane"/>
    <property type="evidence" value="ECO:0007669"/>
    <property type="project" value="UniProtKB-SubCell"/>
</dbReference>
<keyword evidence="3" id="KW-0963">Cytoplasm</keyword>
<dbReference type="PRINTS" id="PR01252">
    <property type="entry name" value="AMPHIPHYSIN1"/>
</dbReference>
<evidence type="ECO:0000256" key="11">
    <source>
        <dbReference type="ARBA" id="ARBA00069352"/>
    </source>
</evidence>
<keyword evidence="8" id="KW-0968">Cytoplasmic vesicle</keyword>
<dbReference type="PANTHER" id="PTHR46514:SF2">
    <property type="entry name" value="AMPHIPHYSIN"/>
    <property type="match status" value="1"/>
</dbReference>
<evidence type="ECO:0000256" key="2">
    <source>
        <dbReference type="ARBA" id="ARBA00022443"/>
    </source>
</evidence>
<dbReference type="PANTHER" id="PTHR46514">
    <property type="entry name" value="AMPHIPHYSIN"/>
    <property type="match status" value="1"/>
</dbReference>
<dbReference type="Ensembl" id="ENSSCAT00000026116.1">
    <property type="protein sequence ID" value="ENSSCAP00000023452.1"/>
    <property type="gene ID" value="ENSSCAG00000016806.1"/>
</dbReference>
<evidence type="ECO:0000256" key="9">
    <source>
        <dbReference type="ARBA" id="ARBA00037838"/>
    </source>
</evidence>
<evidence type="ECO:0000256" key="8">
    <source>
        <dbReference type="ARBA" id="ARBA00023329"/>
    </source>
</evidence>
<evidence type="ECO:0000259" key="16">
    <source>
        <dbReference type="PROSITE" id="PS51021"/>
    </source>
</evidence>
<dbReference type="SUPFAM" id="SSF50044">
    <property type="entry name" value="SH3-domain"/>
    <property type="match status" value="1"/>
</dbReference>
<dbReference type="PRINTS" id="PR01251">
    <property type="entry name" value="AMPHIPHYSIN"/>
</dbReference>
<keyword evidence="2 12" id="KW-0728">SH3 domain</keyword>
<feature type="domain" description="SH3" evidence="15">
    <location>
        <begin position="521"/>
        <end position="594"/>
    </location>
</feature>
<evidence type="ECO:0000313" key="17">
    <source>
        <dbReference type="Ensembl" id="ENSSCAP00000023452.1"/>
    </source>
</evidence>
<evidence type="ECO:0000256" key="1">
    <source>
        <dbReference type="ARBA" id="ARBA00004245"/>
    </source>
</evidence>
<evidence type="ECO:0000256" key="14">
    <source>
        <dbReference type="SAM" id="MobiDB-lite"/>
    </source>
</evidence>
<evidence type="ECO:0000256" key="6">
    <source>
        <dbReference type="ARBA" id="ARBA00023136"/>
    </source>
</evidence>
<evidence type="ECO:0000256" key="10">
    <source>
        <dbReference type="ARBA" id="ARBA00058978"/>
    </source>
</evidence>
<dbReference type="InterPro" id="IPR035470">
    <property type="entry name" value="Amphiphysin_I_SH3"/>
</dbReference>
<dbReference type="InterPro" id="IPR003005">
    <property type="entry name" value="Amphiphysin"/>
</dbReference>
<feature type="compositionally biased region" description="Pro residues" evidence="14">
    <location>
        <begin position="256"/>
        <end position="269"/>
    </location>
</feature>
<dbReference type="Pfam" id="PF14604">
    <property type="entry name" value="SH3_9"/>
    <property type="match status" value="1"/>
</dbReference>
<keyword evidence="7" id="KW-0206">Cytoskeleton</keyword>
<evidence type="ECO:0000256" key="12">
    <source>
        <dbReference type="PROSITE-ProRule" id="PRU00192"/>
    </source>
</evidence>
<gene>
    <name evidence="17" type="primary">AMPH</name>
</gene>
<dbReference type="InterPro" id="IPR027267">
    <property type="entry name" value="AH/BAR_dom_sf"/>
</dbReference>
<feature type="region of interest" description="Disordered" evidence="14">
    <location>
        <begin position="406"/>
        <end position="442"/>
    </location>
</feature>
<dbReference type="InterPro" id="IPR003017">
    <property type="entry name" value="Amphiphysin_1"/>
</dbReference>
<dbReference type="Gene3D" id="2.30.30.40">
    <property type="entry name" value="SH3 Domains"/>
    <property type="match status" value="1"/>
</dbReference>
<feature type="region of interest" description="Disordered" evidence="14">
    <location>
        <begin position="474"/>
        <end position="516"/>
    </location>
</feature>
<comment type="function">
    <text evidence="10">May participate in mechanisms of regulated exocytosis in synapses and certain endocrine cell types. May control the properties of the membrane associated cytoskeleton.</text>
</comment>
<proteinExistence type="predicted"/>
<accession>A0A8C9NU09</accession>
<dbReference type="PROSITE" id="PS50002">
    <property type="entry name" value="SH3"/>
    <property type="match status" value="1"/>
</dbReference>
<dbReference type="CDD" id="cd07611">
    <property type="entry name" value="BAR_Amphiphysin_I_II"/>
    <property type="match status" value="1"/>
</dbReference>
<keyword evidence="4" id="KW-0770">Synapse</keyword>
<dbReference type="InterPro" id="IPR004148">
    <property type="entry name" value="BAR_dom"/>
</dbReference>
<comment type="subcellular location">
    <subcellularLocation>
        <location evidence="1">Cytoplasm</location>
        <location evidence="1">Cytoskeleton</location>
    </subcellularLocation>
    <subcellularLocation>
        <location evidence="9">Cytoplasmic vesicle</location>
        <location evidence="9">Secretory vesicle</location>
        <location evidence="9">Synaptic vesicle membrane</location>
        <topology evidence="9">Peripheral membrane protein</topology>
        <orientation evidence="9">Cytoplasmic side</orientation>
    </subcellularLocation>
</comment>
<dbReference type="GO" id="GO:0048488">
    <property type="term" value="P:synaptic vesicle endocytosis"/>
    <property type="evidence" value="ECO:0007669"/>
    <property type="project" value="TreeGrafter"/>
</dbReference>
<protein>
    <recommendedName>
        <fullName evidence="11">Amphiphysin</fullName>
    </recommendedName>
</protein>
<dbReference type="FunFam" id="2.30.30.40:FF:000103">
    <property type="entry name" value="Amphiphysin"/>
    <property type="match status" value="1"/>
</dbReference>
<keyword evidence="6" id="KW-0472">Membrane</keyword>
<evidence type="ECO:0000256" key="5">
    <source>
        <dbReference type="ARBA" id="ARBA00023054"/>
    </source>
</evidence>
<evidence type="ECO:0000256" key="3">
    <source>
        <dbReference type="ARBA" id="ARBA00022490"/>
    </source>
</evidence>
<dbReference type="InterPro" id="IPR036028">
    <property type="entry name" value="SH3-like_dom_sf"/>
</dbReference>
<dbReference type="PRINTS" id="PR00452">
    <property type="entry name" value="SH3DOMAIN"/>
</dbReference>
<dbReference type="SUPFAM" id="SSF103657">
    <property type="entry name" value="BAR/IMD domain-like"/>
    <property type="match status" value="1"/>
</dbReference>
<reference evidence="17" key="1">
    <citation type="submission" date="2025-08" db="UniProtKB">
        <authorList>
            <consortium name="Ensembl"/>
        </authorList>
    </citation>
    <scope>IDENTIFICATION</scope>
</reference>
<keyword evidence="5 13" id="KW-0175">Coiled coil</keyword>
<evidence type="ECO:0000256" key="4">
    <source>
        <dbReference type="ARBA" id="ARBA00023018"/>
    </source>
</evidence>
<dbReference type="AlphaFoldDB" id="A0A8C9NU09"/>
<dbReference type="InterPro" id="IPR001452">
    <property type="entry name" value="SH3_domain"/>
</dbReference>
<dbReference type="GO" id="GO:0005886">
    <property type="term" value="C:plasma membrane"/>
    <property type="evidence" value="ECO:0007669"/>
    <property type="project" value="TreeGrafter"/>
</dbReference>
<feature type="domain" description="BAR" evidence="16">
    <location>
        <begin position="19"/>
        <end position="235"/>
    </location>
</feature>
<dbReference type="SMART" id="SM00326">
    <property type="entry name" value="SH3"/>
    <property type="match status" value="1"/>
</dbReference>
<evidence type="ECO:0000259" key="15">
    <source>
        <dbReference type="PROSITE" id="PS50002"/>
    </source>
</evidence>
<feature type="compositionally biased region" description="Basic and acidic residues" evidence="14">
    <location>
        <begin position="422"/>
        <end position="437"/>
    </location>
</feature>
<dbReference type="CDD" id="cd12140">
    <property type="entry name" value="SH3_Amphiphysin_I"/>
    <property type="match status" value="1"/>
</dbReference>
<dbReference type="GO" id="GO:0005543">
    <property type="term" value="F:phospholipid binding"/>
    <property type="evidence" value="ECO:0007669"/>
    <property type="project" value="TreeGrafter"/>
</dbReference>
<dbReference type="GO" id="GO:0005856">
    <property type="term" value="C:cytoskeleton"/>
    <property type="evidence" value="ECO:0007669"/>
    <property type="project" value="UniProtKB-SubCell"/>
</dbReference>
<organism evidence="17 18">
    <name type="scientific">Serinus canaria</name>
    <name type="common">Island canary</name>
    <name type="synonym">Fringilla canaria</name>
    <dbReference type="NCBI Taxonomy" id="9135"/>
    <lineage>
        <taxon>Eukaryota</taxon>
        <taxon>Metazoa</taxon>
        <taxon>Chordata</taxon>
        <taxon>Craniata</taxon>
        <taxon>Vertebrata</taxon>
        <taxon>Euteleostomi</taxon>
        <taxon>Archelosauria</taxon>
        <taxon>Archosauria</taxon>
        <taxon>Dinosauria</taxon>
        <taxon>Saurischia</taxon>
        <taxon>Theropoda</taxon>
        <taxon>Coelurosauria</taxon>
        <taxon>Aves</taxon>
        <taxon>Neognathae</taxon>
        <taxon>Neoaves</taxon>
        <taxon>Telluraves</taxon>
        <taxon>Australaves</taxon>
        <taxon>Passeriformes</taxon>
        <taxon>Passeroidea</taxon>
        <taxon>Fringillidae</taxon>
        <taxon>Carduelinae</taxon>
        <taxon>Serinus</taxon>
    </lineage>
</organism>
<feature type="coiled-coil region" evidence="13">
    <location>
        <begin position="147"/>
        <end position="181"/>
    </location>
</feature>
<name>A0A8C9NU09_SERCA</name>